<dbReference type="Gene3D" id="2.40.10.10">
    <property type="entry name" value="Trypsin-like serine proteases"/>
    <property type="match status" value="2"/>
</dbReference>
<proteinExistence type="predicted"/>
<protein>
    <submittedName>
        <fullName evidence="1">Serine protease</fullName>
    </submittedName>
</protein>
<evidence type="ECO:0000313" key="2">
    <source>
        <dbReference type="Proteomes" id="UP000283644"/>
    </source>
</evidence>
<reference evidence="1 2" key="1">
    <citation type="submission" date="2018-09" db="EMBL/GenBank/DDBJ databases">
        <title>Genome sequencing of Nocardioides immobilis CCTCC AB 2017083 for comparison to Nocardioides silvaticus.</title>
        <authorList>
            <person name="Li C."/>
            <person name="Wang G."/>
        </authorList>
    </citation>
    <scope>NUCLEOTIDE SEQUENCE [LARGE SCALE GENOMIC DNA]</scope>
    <source>
        <strain evidence="1 2">CCTCC AB 2017083</strain>
    </source>
</reference>
<dbReference type="InterPro" id="IPR009003">
    <property type="entry name" value="Peptidase_S1_PA"/>
</dbReference>
<name>A0A417XT05_9ACTN</name>
<sequence>MRLQDTIRAVRRSVSQMVVVNPADGSMRVIGSAFLTGQGRHAVTAKHVIDAVPSGWELHAGLAGPDVDRADVQVHASFIYIPCDLLDEDARSDLALLELRMPPDATSVALTVTVAPVNGGSTEELDEGRTGPFKIAKGRLADGTEVATSGFPLAAPALVTTAGTLASKFAPLDPADPDAGMRHLCDLTATGGNSGGPVYRVSDGALVGVLVAGKLSPLAGGVGAQSVGLTLVTPSQDVVELLVRNGIEPDRYKALPPQPKKAHPRKKR</sequence>
<keyword evidence="1" id="KW-0645">Protease</keyword>
<dbReference type="InterPro" id="IPR043504">
    <property type="entry name" value="Peptidase_S1_PA_chymotrypsin"/>
</dbReference>
<evidence type="ECO:0000313" key="1">
    <source>
        <dbReference type="EMBL" id="RHW23599.1"/>
    </source>
</evidence>
<dbReference type="SUPFAM" id="SSF50494">
    <property type="entry name" value="Trypsin-like serine proteases"/>
    <property type="match status" value="1"/>
</dbReference>
<dbReference type="OrthoDB" id="212300at2"/>
<keyword evidence="1" id="KW-0378">Hydrolase</keyword>
<dbReference type="Proteomes" id="UP000283644">
    <property type="component" value="Unassembled WGS sequence"/>
</dbReference>
<dbReference type="EMBL" id="QXGH01000043">
    <property type="protein sequence ID" value="RHW23599.1"/>
    <property type="molecule type" value="Genomic_DNA"/>
</dbReference>
<dbReference type="Pfam" id="PF13365">
    <property type="entry name" value="Trypsin_2"/>
    <property type="match status" value="1"/>
</dbReference>
<organism evidence="1 2">
    <name type="scientific">Nocardioides immobilis</name>
    <dbReference type="NCBI Taxonomy" id="2049295"/>
    <lineage>
        <taxon>Bacteria</taxon>
        <taxon>Bacillati</taxon>
        <taxon>Actinomycetota</taxon>
        <taxon>Actinomycetes</taxon>
        <taxon>Propionibacteriales</taxon>
        <taxon>Nocardioidaceae</taxon>
        <taxon>Nocardioides</taxon>
    </lineage>
</organism>
<dbReference type="GO" id="GO:0006508">
    <property type="term" value="P:proteolysis"/>
    <property type="evidence" value="ECO:0007669"/>
    <property type="project" value="UniProtKB-KW"/>
</dbReference>
<accession>A0A417XT05</accession>
<keyword evidence="2" id="KW-1185">Reference proteome</keyword>
<comment type="caution">
    <text evidence="1">The sequence shown here is derived from an EMBL/GenBank/DDBJ whole genome shotgun (WGS) entry which is preliminary data.</text>
</comment>
<dbReference type="AlphaFoldDB" id="A0A417XT05"/>
<dbReference type="GO" id="GO:0008233">
    <property type="term" value="F:peptidase activity"/>
    <property type="evidence" value="ECO:0007669"/>
    <property type="project" value="UniProtKB-KW"/>
</dbReference>
<gene>
    <name evidence="1" type="ORF">D0Z08_28655</name>
</gene>